<evidence type="ECO:0000256" key="1">
    <source>
        <dbReference type="SAM" id="MobiDB-lite"/>
    </source>
</evidence>
<keyword evidence="3" id="KW-1185">Reference proteome</keyword>
<feature type="compositionally biased region" description="Basic and acidic residues" evidence="1">
    <location>
        <begin position="1"/>
        <end position="31"/>
    </location>
</feature>
<protein>
    <submittedName>
        <fullName evidence="2">Uncharacterized protein</fullName>
    </submittedName>
</protein>
<name>A0ABW1MCI0_9ACTN</name>
<proteinExistence type="predicted"/>
<evidence type="ECO:0000313" key="2">
    <source>
        <dbReference type="EMBL" id="MFC6060848.1"/>
    </source>
</evidence>
<dbReference type="Proteomes" id="UP001596242">
    <property type="component" value="Unassembled WGS sequence"/>
</dbReference>
<organism evidence="2 3">
    <name type="scientific">Streptomyces pratens</name>
    <dbReference type="NCBI Taxonomy" id="887456"/>
    <lineage>
        <taxon>Bacteria</taxon>
        <taxon>Bacillati</taxon>
        <taxon>Actinomycetota</taxon>
        <taxon>Actinomycetes</taxon>
        <taxon>Kitasatosporales</taxon>
        <taxon>Streptomycetaceae</taxon>
        <taxon>Streptomyces</taxon>
    </lineage>
</organism>
<reference evidence="3" key="1">
    <citation type="journal article" date="2019" name="Int. J. Syst. Evol. Microbiol.">
        <title>The Global Catalogue of Microorganisms (GCM) 10K type strain sequencing project: providing services to taxonomists for standard genome sequencing and annotation.</title>
        <authorList>
            <consortium name="The Broad Institute Genomics Platform"/>
            <consortium name="The Broad Institute Genome Sequencing Center for Infectious Disease"/>
            <person name="Wu L."/>
            <person name="Ma J."/>
        </authorList>
    </citation>
    <scope>NUCLEOTIDE SEQUENCE [LARGE SCALE GENOMIC DNA]</scope>
    <source>
        <strain evidence="3">JCM 12763</strain>
    </source>
</reference>
<accession>A0ABW1MCI0</accession>
<sequence>MEIFQTKRDHRVQGPDDTSHSLRHAAKDQGRARLPAARARGAGILTVLYEPGA</sequence>
<comment type="caution">
    <text evidence="2">The sequence shown here is derived from an EMBL/GenBank/DDBJ whole genome shotgun (WGS) entry which is preliminary data.</text>
</comment>
<feature type="region of interest" description="Disordered" evidence="1">
    <location>
        <begin position="1"/>
        <end position="34"/>
    </location>
</feature>
<evidence type="ECO:0000313" key="3">
    <source>
        <dbReference type="Proteomes" id="UP001596242"/>
    </source>
</evidence>
<dbReference type="RefSeq" id="WP_386407601.1">
    <property type="nucleotide sequence ID" value="NZ_JBHSPT010000145.1"/>
</dbReference>
<dbReference type="EMBL" id="JBHSPT010000145">
    <property type="protein sequence ID" value="MFC6060848.1"/>
    <property type="molecule type" value="Genomic_DNA"/>
</dbReference>
<gene>
    <name evidence="2" type="ORF">ACFP50_37295</name>
</gene>